<dbReference type="EMBL" id="JANEYF010003154">
    <property type="protein sequence ID" value="KAJ8938808.1"/>
    <property type="molecule type" value="Genomic_DNA"/>
</dbReference>
<evidence type="ECO:0000313" key="2">
    <source>
        <dbReference type="Proteomes" id="UP001162156"/>
    </source>
</evidence>
<dbReference type="InterPro" id="IPR043472">
    <property type="entry name" value="Macro_dom-like"/>
</dbReference>
<reference evidence="1" key="1">
    <citation type="journal article" date="2023" name="Insect Mol. Biol.">
        <title>Genome sequencing provides insights into the evolution of gene families encoding plant cell wall-degrading enzymes in longhorned beetles.</title>
        <authorList>
            <person name="Shin N.R."/>
            <person name="Okamura Y."/>
            <person name="Kirsch R."/>
            <person name="Pauchet Y."/>
        </authorList>
    </citation>
    <scope>NUCLEOTIDE SEQUENCE</scope>
    <source>
        <strain evidence="1">RBIC_L_NR</strain>
    </source>
</reference>
<name>A0AAV8XJU0_9CUCU</name>
<dbReference type="AlphaFoldDB" id="A0AAV8XJU0"/>
<dbReference type="Proteomes" id="UP001162156">
    <property type="component" value="Unassembled WGS sequence"/>
</dbReference>
<proteinExistence type="predicted"/>
<dbReference type="SUPFAM" id="SSF52949">
    <property type="entry name" value="Macro domain-like"/>
    <property type="match status" value="1"/>
</dbReference>
<organism evidence="1 2">
    <name type="scientific">Rhamnusium bicolor</name>
    <dbReference type="NCBI Taxonomy" id="1586634"/>
    <lineage>
        <taxon>Eukaryota</taxon>
        <taxon>Metazoa</taxon>
        <taxon>Ecdysozoa</taxon>
        <taxon>Arthropoda</taxon>
        <taxon>Hexapoda</taxon>
        <taxon>Insecta</taxon>
        <taxon>Pterygota</taxon>
        <taxon>Neoptera</taxon>
        <taxon>Endopterygota</taxon>
        <taxon>Coleoptera</taxon>
        <taxon>Polyphaga</taxon>
        <taxon>Cucujiformia</taxon>
        <taxon>Chrysomeloidea</taxon>
        <taxon>Cerambycidae</taxon>
        <taxon>Lepturinae</taxon>
        <taxon>Rhagiini</taxon>
        <taxon>Rhamnusium</taxon>
    </lineage>
</organism>
<evidence type="ECO:0000313" key="1">
    <source>
        <dbReference type="EMBL" id="KAJ8938808.1"/>
    </source>
</evidence>
<protein>
    <submittedName>
        <fullName evidence="1">Uncharacterized protein</fullName>
    </submittedName>
</protein>
<keyword evidence="2" id="KW-1185">Reference proteome</keyword>
<dbReference type="Gene3D" id="3.40.220.10">
    <property type="entry name" value="Leucine Aminopeptidase, subunit E, domain 1"/>
    <property type="match status" value="1"/>
</dbReference>
<sequence length="105" mass="12135">MLAKITSAWVRREVNPNNFEAILGHINKVNYVNPNIKEGKGDLFSWPEYFSLAHCVSQDFHMGQSIVTLFKKCFGELLMQNKNLGEVAELILPERDIYCMITKTW</sequence>
<accession>A0AAV8XJU0</accession>
<comment type="caution">
    <text evidence="1">The sequence shown here is derived from an EMBL/GenBank/DDBJ whole genome shotgun (WGS) entry which is preliminary data.</text>
</comment>
<gene>
    <name evidence="1" type="ORF">NQ314_011325</name>
</gene>